<comment type="caution">
    <text evidence="2">The sequence shown here is derived from an EMBL/GenBank/DDBJ whole genome shotgun (WGS) entry which is preliminary data.</text>
</comment>
<dbReference type="Pfam" id="PF13517">
    <property type="entry name" value="FG-GAP_3"/>
    <property type="match status" value="1"/>
</dbReference>
<organism evidence="2 3">
    <name type="scientific">Gomphosphaeria aponina SAG 52.96 = DSM 107014</name>
    <dbReference type="NCBI Taxonomy" id="1521640"/>
    <lineage>
        <taxon>Bacteria</taxon>
        <taxon>Bacillati</taxon>
        <taxon>Cyanobacteriota</taxon>
        <taxon>Cyanophyceae</taxon>
        <taxon>Oscillatoriophycideae</taxon>
        <taxon>Chroococcales</taxon>
        <taxon>Gomphosphaeriaceae</taxon>
        <taxon>Gomphosphaeria</taxon>
    </lineage>
</organism>
<dbReference type="EMBL" id="JADQBC010000021">
    <property type="protein sequence ID" value="MBR8827168.1"/>
    <property type="molecule type" value="Genomic_DNA"/>
</dbReference>
<evidence type="ECO:0000313" key="2">
    <source>
        <dbReference type="EMBL" id="MBR8827168.1"/>
    </source>
</evidence>
<proteinExistence type="predicted"/>
<reference evidence="2" key="1">
    <citation type="submission" date="2021-02" db="EMBL/GenBank/DDBJ databases">
        <title>Metagenome analyses of Stigonema ocellatum DSM 106950, Chlorogloea purpurea SAG 13.99 and Gomphosphaeria aponina DSM 107014.</title>
        <authorList>
            <person name="Marter P."/>
            <person name="Huang S."/>
        </authorList>
    </citation>
    <scope>NUCLEOTIDE SEQUENCE</scope>
    <source>
        <strain evidence="2">JP213</strain>
    </source>
</reference>
<dbReference type="InterPro" id="IPR013517">
    <property type="entry name" value="FG-GAP"/>
</dbReference>
<keyword evidence="1" id="KW-0732">Signal</keyword>
<gene>
    <name evidence="2" type="ORF">DSM107014_04555</name>
</gene>
<sequence length="139" mass="15412">MTLPVFELVTGTDNPFNDIDVSLAAAPVFVDLDNDEDKDLVIGDYEGYLYYYLNDNGNWVQQTGTNNPFDGFRKGGYLAPAFIDVEGDGDQDLLAGDYSGNITFLLNENGNFVEKTGSDNPFDSIDFVYEYPNPTFSDV</sequence>
<accession>A0A941GX48</accession>
<protein>
    <submittedName>
        <fullName evidence="2">VCBS repeat-containing protein</fullName>
    </submittedName>
</protein>
<evidence type="ECO:0000313" key="3">
    <source>
        <dbReference type="Proteomes" id="UP000767446"/>
    </source>
</evidence>
<dbReference type="InterPro" id="IPR028994">
    <property type="entry name" value="Integrin_alpha_N"/>
</dbReference>
<dbReference type="SUPFAM" id="SSF69318">
    <property type="entry name" value="Integrin alpha N-terminal domain"/>
    <property type="match status" value="1"/>
</dbReference>
<dbReference type="Proteomes" id="UP000767446">
    <property type="component" value="Unassembled WGS sequence"/>
</dbReference>
<dbReference type="AlphaFoldDB" id="A0A941GX48"/>
<name>A0A941GX48_9CHRO</name>
<evidence type="ECO:0000256" key="1">
    <source>
        <dbReference type="ARBA" id="ARBA00022729"/>
    </source>
</evidence>